<evidence type="ECO:0000313" key="3">
    <source>
        <dbReference type="Proteomes" id="UP001519887"/>
    </source>
</evidence>
<feature type="non-terminal residue" evidence="2">
    <location>
        <position position="1"/>
    </location>
</feature>
<evidence type="ECO:0000313" key="2">
    <source>
        <dbReference type="EMBL" id="MBW7459229.1"/>
    </source>
</evidence>
<name>A0ABS7CE80_9BACL</name>
<gene>
    <name evidence="2" type="ORF">K0U00_34775</name>
</gene>
<protein>
    <submittedName>
        <fullName evidence="2">Aldo/keto reductase</fullName>
    </submittedName>
</protein>
<sequence length="56" mass="5859">ALAWLLQKAPVTAPIIGATKESHLESAVTALKVKLTPDEIASLEEPYVPHAVVGAL</sequence>
<feature type="domain" description="NADP-dependent oxidoreductase" evidence="1">
    <location>
        <begin position="1"/>
        <end position="45"/>
    </location>
</feature>
<keyword evidence="3" id="KW-1185">Reference proteome</keyword>
<dbReference type="SUPFAM" id="SSF51430">
    <property type="entry name" value="NAD(P)-linked oxidoreductase"/>
    <property type="match status" value="1"/>
</dbReference>
<comment type="caution">
    <text evidence="2">The sequence shown here is derived from an EMBL/GenBank/DDBJ whole genome shotgun (WGS) entry which is preliminary data.</text>
</comment>
<dbReference type="EMBL" id="JAHZIK010001542">
    <property type="protein sequence ID" value="MBW7459229.1"/>
    <property type="molecule type" value="Genomic_DNA"/>
</dbReference>
<dbReference type="Gene3D" id="3.20.20.100">
    <property type="entry name" value="NADP-dependent oxidoreductase domain"/>
    <property type="match status" value="1"/>
</dbReference>
<dbReference type="Pfam" id="PF00248">
    <property type="entry name" value="Aldo_ket_red"/>
    <property type="match status" value="1"/>
</dbReference>
<evidence type="ECO:0000259" key="1">
    <source>
        <dbReference type="Pfam" id="PF00248"/>
    </source>
</evidence>
<dbReference type="InterPro" id="IPR023210">
    <property type="entry name" value="NADP_OxRdtase_dom"/>
</dbReference>
<dbReference type="Proteomes" id="UP001519887">
    <property type="component" value="Unassembled WGS sequence"/>
</dbReference>
<dbReference type="InterPro" id="IPR036812">
    <property type="entry name" value="NAD(P)_OxRdtase_dom_sf"/>
</dbReference>
<organism evidence="2 3">
    <name type="scientific">Paenibacillus sepulcri</name>
    <dbReference type="NCBI Taxonomy" id="359917"/>
    <lineage>
        <taxon>Bacteria</taxon>
        <taxon>Bacillati</taxon>
        <taxon>Bacillota</taxon>
        <taxon>Bacilli</taxon>
        <taxon>Bacillales</taxon>
        <taxon>Paenibacillaceae</taxon>
        <taxon>Paenibacillus</taxon>
    </lineage>
</organism>
<accession>A0ABS7CE80</accession>
<reference evidence="2 3" key="1">
    <citation type="submission" date="2021-07" db="EMBL/GenBank/DDBJ databases">
        <title>Paenibacillus radiodurans sp. nov., isolated from the southeastern edge of Tengger Desert.</title>
        <authorList>
            <person name="Zhang G."/>
        </authorList>
    </citation>
    <scope>NUCLEOTIDE SEQUENCE [LARGE SCALE GENOMIC DNA]</scope>
    <source>
        <strain evidence="2 3">CCM 7311</strain>
    </source>
</reference>
<proteinExistence type="predicted"/>